<reference evidence="9" key="1">
    <citation type="journal article" date="2015" name="Proc. Natl. Acad. Sci. U.S.A.">
        <title>Networks of energetic and metabolic interactions define dynamics in microbial communities.</title>
        <authorList>
            <person name="Embree M."/>
            <person name="Liu J.K."/>
            <person name="Al-Bassam M.M."/>
            <person name="Zengler K."/>
        </authorList>
    </citation>
    <scope>NUCLEOTIDE SEQUENCE</scope>
</reference>
<keyword evidence="5" id="KW-0630">Potassium</keyword>
<sequence>MVMSEPAASLKGYLIRGLPIIKEGDDIPTLIQSLFEIEDGDVICLASTIVAKSEGRMRHLDDYQPSSYAIEAARDLGKDPRFVQAVFEESSDILIERPFLLTVTHFGHIGVNAGIDQSNVGDEMILLLPRDPCSSAQRLRQALGRDCAVIITDTCGRPFRNGVAGVAVGWSGIAALRDWRGELDIHGRALSITQEAIADEIAAAANLLMGEAGDLTPAVVFRGLKYPRSGDDLFRAKEKDIIRSRLNR</sequence>
<dbReference type="Gene3D" id="3.90.1660.10">
    <property type="entry name" value="CofE-like domain"/>
    <property type="match status" value="1"/>
</dbReference>
<dbReference type="EMBL" id="LNQE01001490">
    <property type="protein sequence ID" value="KUG16546.1"/>
    <property type="molecule type" value="Genomic_DNA"/>
</dbReference>
<dbReference type="Pfam" id="PF01996">
    <property type="entry name" value="F420_ligase"/>
    <property type="match status" value="1"/>
</dbReference>
<protein>
    <submittedName>
        <fullName evidence="9">Coenzyme f420-0:l-glutamate ligase</fullName>
    </submittedName>
</protein>
<keyword evidence="4" id="KW-0460">Magnesium</keyword>
<dbReference type="GO" id="GO:0005525">
    <property type="term" value="F:GTP binding"/>
    <property type="evidence" value="ECO:0007669"/>
    <property type="project" value="UniProtKB-KW"/>
</dbReference>
<dbReference type="NCBIfam" id="NF009809">
    <property type="entry name" value="PRK13293.1"/>
    <property type="match status" value="1"/>
</dbReference>
<keyword evidence="6" id="KW-0342">GTP-binding</keyword>
<proteinExistence type="predicted"/>
<evidence type="ECO:0000259" key="8">
    <source>
        <dbReference type="Pfam" id="PF01996"/>
    </source>
</evidence>
<evidence type="ECO:0000256" key="3">
    <source>
        <dbReference type="ARBA" id="ARBA00022741"/>
    </source>
</evidence>
<keyword evidence="3" id="KW-0547">Nucleotide-binding</keyword>
<dbReference type="GO" id="GO:0046872">
    <property type="term" value="F:metal ion binding"/>
    <property type="evidence" value="ECO:0007669"/>
    <property type="project" value="UniProtKB-KW"/>
</dbReference>
<evidence type="ECO:0000256" key="4">
    <source>
        <dbReference type="ARBA" id="ARBA00022842"/>
    </source>
</evidence>
<evidence type="ECO:0000313" key="9">
    <source>
        <dbReference type="EMBL" id="KUG16546.1"/>
    </source>
</evidence>
<dbReference type="Gene3D" id="3.30.1330.100">
    <property type="entry name" value="CofE-like"/>
    <property type="match status" value="1"/>
</dbReference>
<comment type="caution">
    <text evidence="9">The sequence shown here is derived from an EMBL/GenBank/DDBJ whole genome shotgun (WGS) entry which is preliminary data.</text>
</comment>
<keyword evidence="1 9" id="KW-0436">Ligase</keyword>
<dbReference type="GO" id="GO:0052618">
    <property type="term" value="F:coenzyme F420-0:L-glutamate ligase activity"/>
    <property type="evidence" value="ECO:0007669"/>
    <property type="project" value="TreeGrafter"/>
</dbReference>
<accession>A0A0W8F7J1</accession>
<evidence type="ECO:0000256" key="7">
    <source>
        <dbReference type="ARBA" id="ARBA00023211"/>
    </source>
</evidence>
<dbReference type="InterPro" id="IPR008225">
    <property type="entry name" value="F420-0_g-glutamyl_ligase"/>
</dbReference>
<evidence type="ECO:0000256" key="1">
    <source>
        <dbReference type="ARBA" id="ARBA00022598"/>
    </source>
</evidence>
<keyword evidence="2" id="KW-0479">Metal-binding</keyword>
<evidence type="ECO:0000256" key="5">
    <source>
        <dbReference type="ARBA" id="ARBA00022958"/>
    </source>
</evidence>
<keyword evidence="7" id="KW-0464">Manganese</keyword>
<feature type="domain" description="Coenzyme F420:L-glutamate ligase-like" evidence="8">
    <location>
        <begin position="18"/>
        <end position="223"/>
    </location>
</feature>
<evidence type="ECO:0000256" key="6">
    <source>
        <dbReference type="ARBA" id="ARBA00023134"/>
    </source>
</evidence>
<organism evidence="9">
    <name type="scientific">hydrocarbon metagenome</name>
    <dbReference type="NCBI Taxonomy" id="938273"/>
    <lineage>
        <taxon>unclassified sequences</taxon>
        <taxon>metagenomes</taxon>
        <taxon>ecological metagenomes</taxon>
    </lineage>
</organism>
<gene>
    <name evidence="9" type="ORF">ASZ90_013765</name>
</gene>
<evidence type="ECO:0000256" key="2">
    <source>
        <dbReference type="ARBA" id="ARBA00022723"/>
    </source>
</evidence>
<name>A0A0W8F7J1_9ZZZZ</name>
<dbReference type="SUPFAM" id="SSF144010">
    <property type="entry name" value="CofE-like"/>
    <property type="match status" value="1"/>
</dbReference>
<dbReference type="PANTHER" id="PTHR47917">
    <property type="match status" value="1"/>
</dbReference>
<dbReference type="InterPro" id="IPR002847">
    <property type="entry name" value="F420-0_gamma-glut_ligase-dom"/>
</dbReference>
<dbReference type="PANTHER" id="PTHR47917:SF1">
    <property type="entry name" value="COENZYME F420:L-GLUTAMATE LIGASE"/>
    <property type="match status" value="1"/>
</dbReference>
<dbReference type="AlphaFoldDB" id="A0A0W8F7J1"/>
<dbReference type="NCBIfam" id="TIGR01916">
    <property type="entry name" value="F420_cofE"/>
    <property type="match status" value="1"/>
</dbReference>